<dbReference type="InterPro" id="IPR028087">
    <property type="entry name" value="Tad_N"/>
</dbReference>
<comment type="caution">
    <text evidence="3">The sequence shown here is derived from an EMBL/GenBank/DDBJ whole genome shotgun (WGS) entry which is preliminary data.</text>
</comment>
<keyword evidence="1" id="KW-0472">Membrane</keyword>
<feature type="domain" description="Putative Flp pilus-assembly TadG-like N-terminal" evidence="2">
    <location>
        <begin position="27"/>
        <end position="71"/>
    </location>
</feature>
<organism evidence="3 4">
    <name type="scientific">Rhizobium helianthi</name>
    <dbReference type="NCBI Taxonomy" id="1132695"/>
    <lineage>
        <taxon>Bacteria</taxon>
        <taxon>Pseudomonadati</taxon>
        <taxon>Pseudomonadota</taxon>
        <taxon>Alphaproteobacteria</taxon>
        <taxon>Hyphomicrobiales</taxon>
        <taxon>Rhizobiaceae</taxon>
        <taxon>Rhizobium/Agrobacterium group</taxon>
        <taxon>Rhizobium</taxon>
    </lineage>
</organism>
<evidence type="ECO:0000313" key="4">
    <source>
        <dbReference type="Proteomes" id="UP001597322"/>
    </source>
</evidence>
<proteinExistence type="predicted"/>
<protein>
    <submittedName>
        <fullName evidence="3">TadE/TadG family type IV pilus assembly protein</fullName>
    </submittedName>
</protein>
<keyword evidence="4" id="KW-1185">Reference proteome</keyword>
<evidence type="ECO:0000313" key="3">
    <source>
        <dbReference type="EMBL" id="MFD1744210.1"/>
    </source>
</evidence>
<evidence type="ECO:0000256" key="1">
    <source>
        <dbReference type="SAM" id="Phobius"/>
    </source>
</evidence>
<name>A0ABW4M0Y2_9HYPH</name>
<dbReference type="RefSeq" id="WP_377396559.1">
    <property type="nucleotide sequence ID" value="NZ_JBHUEQ010000003.1"/>
</dbReference>
<sequence>MLNFNGKTFSGRLQLRPFHKFVRDEAGNFGVLSALIMVPLIGIAGLAVDFGMALDERQAFMNAADAAAVGALSEKSPSVAQAMTMSSDGEIKIGTQDAERLFRGQLPASLSSKVTSVSVTIERKGTALTSKVAFNAAIPTTFLRIIGKEAFPIAGAASASYQTNAFIDFFMLLDNTPSMGLGATQKDIDKLKENTSALLRERHRAPQGCAFACHATNPDYAFENTLESARKMGIRLRIDVVKSATQALTEDVEKYRLLANQYQMALYSFGTTADNVRLTEIAGLTTDMVSLRKSASMLDLMSTQKNNYNDNQLTDFRSTFSALKSRIGKGGGGTSASDRQKIVFLVSDGVTDAAKADCSQPLKDETRCMEEIDVDDCNELKNNGIKIGVVYTTYLQMPDDGFWTNRIKPFDKKISPAMQACASPGYFIEASPDQDLTAAMQTLFRKLLSAPRLTS</sequence>
<dbReference type="Gene3D" id="3.40.50.410">
    <property type="entry name" value="von Willebrand factor, type A domain"/>
    <property type="match status" value="1"/>
</dbReference>
<dbReference type="Proteomes" id="UP001597322">
    <property type="component" value="Unassembled WGS sequence"/>
</dbReference>
<dbReference type="Pfam" id="PF13400">
    <property type="entry name" value="Tad"/>
    <property type="match status" value="1"/>
</dbReference>
<keyword evidence="1" id="KW-1133">Transmembrane helix</keyword>
<feature type="transmembrane region" description="Helical" evidence="1">
    <location>
        <begin position="29"/>
        <end position="48"/>
    </location>
</feature>
<gene>
    <name evidence="3" type="ORF">ACFSE1_01935</name>
</gene>
<accession>A0ABW4M0Y2</accession>
<keyword evidence="1" id="KW-0812">Transmembrane</keyword>
<dbReference type="InterPro" id="IPR036465">
    <property type="entry name" value="vWFA_dom_sf"/>
</dbReference>
<reference evidence="4" key="1">
    <citation type="journal article" date="2019" name="Int. J. Syst. Evol. Microbiol.">
        <title>The Global Catalogue of Microorganisms (GCM) 10K type strain sequencing project: providing services to taxonomists for standard genome sequencing and annotation.</title>
        <authorList>
            <consortium name="The Broad Institute Genomics Platform"/>
            <consortium name="The Broad Institute Genome Sequencing Center for Infectious Disease"/>
            <person name="Wu L."/>
            <person name="Ma J."/>
        </authorList>
    </citation>
    <scope>NUCLEOTIDE SEQUENCE [LARGE SCALE GENOMIC DNA]</scope>
    <source>
        <strain evidence="4">CG52</strain>
    </source>
</reference>
<dbReference type="EMBL" id="JBHUEQ010000003">
    <property type="protein sequence ID" value="MFD1744210.1"/>
    <property type="molecule type" value="Genomic_DNA"/>
</dbReference>
<evidence type="ECO:0000259" key="2">
    <source>
        <dbReference type="Pfam" id="PF13400"/>
    </source>
</evidence>